<dbReference type="EMBL" id="CP045893">
    <property type="protein sequence ID" value="QQP54390.1"/>
    <property type="molecule type" value="Genomic_DNA"/>
</dbReference>
<evidence type="ECO:0000313" key="3">
    <source>
        <dbReference type="Proteomes" id="UP000595437"/>
    </source>
</evidence>
<sequence>MSYSNSKDASIQEDLNKLYDTQNHKKSSLREDDSFESDSELAPYFDFIHSGDVTAVLGKTAILNCRVKNLGNRT</sequence>
<protein>
    <submittedName>
        <fullName evidence="2">Neurotriminlike</fullName>
    </submittedName>
</protein>
<name>A0A7T8KEE0_CALRO</name>
<feature type="region of interest" description="Disordered" evidence="1">
    <location>
        <begin position="1"/>
        <end position="37"/>
    </location>
</feature>
<dbReference type="AlphaFoldDB" id="A0A7T8KEE0"/>
<proteinExistence type="predicted"/>
<dbReference type="Proteomes" id="UP000595437">
    <property type="component" value="Chromosome 4"/>
</dbReference>
<reference evidence="3" key="1">
    <citation type="submission" date="2021-01" db="EMBL/GenBank/DDBJ databases">
        <title>Caligus Genome Assembly.</title>
        <authorList>
            <person name="Gallardo-Escarate C."/>
        </authorList>
    </citation>
    <scope>NUCLEOTIDE SEQUENCE [LARGE SCALE GENOMIC DNA]</scope>
</reference>
<gene>
    <name evidence="2" type="ORF">FKW44_007209</name>
</gene>
<keyword evidence="3" id="KW-1185">Reference proteome</keyword>
<evidence type="ECO:0000256" key="1">
    <source>
        <dbReference type="SAM" id="MobiDB-lite"/>
    </source>
</evidence>
<dbReference type="OrthoDB" id="6365338at2759"/>
<organism evidence="2 3">
    <name type="scientific">Caligus rogercresseyi</name>
    <name type="common">Sea louse</name>
    <dbReference type="NCBI Taxonomy" id="217165"/>
    <lineage>
        <taxon>Eukaryota</taxon>
        <taxon>Metazoa</taxon>
        <taxon>Ecdysozoa</taxon>
        <taxon>Arthropoda</taxon>
        <taxon>Crustacea</taxon>
        <taxon>Multicrustacea</taxon>
        <taxon>Hexanauplia</taxon>
        <taxon>Copepoda</taxon>
        <taxon>Siphonostomatoida</taxon>
        <taxon>Caligidae</taxon>
        <taxon>Caligus</taxon>
    </lineage>
</organism>
<evidence type="ECO:0000313" key="2">
    <source>
        <dbReference type="EMBL" id="QQP54390.1"/>
    </source>
</evidence>
<accession>A0A7T8KEE0</accession>
<feature type="non-terminal residue" evidence="2">
    <location>
        <position position="74"/>
    </location>
</feature>